<dbReference type="Proteomes" id="UP000235388">
    <property type="component" value="Unassembled WGS sequence"/>
</dbReference>
<name>A0A2N5VT79_9BASI</name>
<evidence type="ECO:0000256" key="1">
    <source>
        <dbReference type="SAM" id="MobiDB-lite"/>
    </source>
</evidence>
<evidence type="ECO:0000313" key="3">
    <source>
        <dbReference type="EMBL" id="PLW53209.1"/>
    </source>
</evidence>
<proteinExistence type="predicted"/>
<keyword evidence="2" id="KW-0472">Membrane</keyword>
<dbReference type="AlphaFoldDB" id="A0A2N5VT79"/>
<dbReference type="PANTHER" id="PTHR39470">
    <property type="entry name" value="CHROMOSOME 10, WHOLE GENOME SHOTGUN SEQUENCE"/>
    <property type="match status" value="1"/>
</dbReference>
<dbReference type="OrthoDB" id="4218123at2759"/>
<feature type="compositionally biased region" description="Low complexity" evidence="1">
    <location>
        <begin position="22"/>
        <end position="42"/>
    </location>
</feature>
<keyword evidence="2" id="KW-0812">Transmembrane</keyword>
<protein>
    <submittedName>
        <fullName evidence="3">Uncharacterized protein</fullName>
    </submittedName>
</protein>
<comment type="caution">
    <text evidence="3">The sequence shown here is derived from an EMBL/GenBank/DDBJ whole genome shotgun (WGS) entry which is preliminary data.</text>
</comment>
<sequence length="442" mass="49935">MKHGNVSCTVAMDSEKETNMEHNQNQNQNQNHSNQNQNQNHNPPQLPPMAFLGLSLVTWQTLLIIAFPLIYGSFSRIRAVLLFIRHPLKSMEARRNDQTTTSRVKDKGEETPPARRYWRLQTVFLGVIIVVHCVRFMGENPRASNPFRLTKQLLNVPSSTLATSLERYYRSQGLKEMPAEQERLIRKLNTLDARLLYSTLGPAPFLGCSWCRPPSSKANGSDHLYFSLARLGFEYASLLLVVGLMTTGASQLNTKRRVWRARLGFLTMFVFVFEAVLLSLLVRIPSLLTAMDSARMTWDALFLFRSALFALFFLAAWWAVVSEPPRDLLTPSAKLGFGLAALASDLDSLVNRLRLTALQRTALMKDGDYRTRIQQFWEKVERQATQASSSASIESLKDTMGLSASEMKNHEARDQLRTWIDNVYPDPSLSLSASPSPNPPSL</sequence>
<accession>A0A2N5VT79</accession>
<evidence type="ECO:0000313" key="4">
    <source>
        <dbReference type="Proteomes" id="UP000235388"/>
    </source>
</evidence>
<gene>
    <name evidence="3" type="ORF">PCANC_09769</name>
</gene>
<feature type="region of interest" description="Disordered" evidence="1">
    <location>
        <begin position="17"/>
        <end position="45"/>
    </location>
</feature>
<dbReference type="PANTHER" id="PTHR39470:SF1">
    <property type="entry name" value="CHORISMATE SYNTHASE PROTEIN"/>
    <property type="match status" value="1"/>
</dbReference>
<evidence type="ECO:0000256" key="2">
    <source>
        <dbReference type="SAM" id="Phobius"/>
    </source>
</evidence>
<feature type="transmembrane region" description="Helical" evidence="2">
    <location>
        <begin position="302"/>
        <end position="321"/>
    </location>
</feature>
<keyword evidence="2" id="KW-1133">Transmembrane helix</keyword>
<feature type="transmembrane region" description="Helical" evidence="2">
    <location>
        <begin position="263"/>
        <end position="282"/>
    </location>
</feature>
<dbReference type="STRING" id="200324.A0A2N5VT79"/>
<dbReference type="EMBL" id="PGCJ01000066">
    <property type="protein sequence ID" value="PLW53209.1"/>
    <property type="molecule type" value="Genomic_DNA"/>
</dbReference>
<reference evidence="3 4" key="1">
    <citation type="submission" date="2017-11" db="EMBL/GenBank/DDBJ databases">
        <title>De novo assembly and phasing of dikaryotic genomes from two isolates of Puccinia coronata f. sp. avenae, the causal agent of oat crown rust.</title>
        <authorList>
            <person name="Miller M.E."/>
            <person name="Zhang Y."/>
            <person name="Omidvar V."/>
            <person name="Sperschneider J."/>
            <person name="Schwessinger B."/>
            <person name="Raley C."/>
            <person name="Palmer J.M."/>
            <person name="Garnica D."/>
            <person name="Upadhyaya N."/>
            <person name="Rathjen J."/>
            <person name="Taylor J.M."/>
            <person name="Park R.F."/>
            <person name="Dodds P.N."/>
            <person name="Hirsch C.D."/>
            <person name="Kianian S.F."/>
            <person name="Figueroa M."/>
        </authorList>
    </citation>
    <scope>NUCLEOTIDE SEQUENCE [LARGE SCALE GENOMIC DNA]</scope>
    <source>
        <strain evidence="3">12NC29</strain>
    </source>
</reference>
<feature type="transmembrane region" description="Helical" evidence="2">
    <location>
        <begin position="224"/>
        <end position="242"/>
    </location>
</feature>
<keyword evidence="4" id="KW-1185">Reference proteome</keyword>
<organism evidence="3 4">
    <name type="scientific">Puccinia coronata f. sp. avenae</name>
    <dbReference type="NCBI Taxonomy" id="200324"/>
    <lineage>
        <taxon>Eukaryota</taxon>
        <taxon>Fungi</taxon>
        <taxon>Dikarya</taxon>
        <taxon>Basidiomycota</taxon>
        <taxon>Pucciniomycotina</taxon>
        <taxon>Pucciniomycetes</taxon>
        <taxon>Pucciniales</taxon>
        <taxon>Pucciniaceae</taxon>
        <taxon>Puccinia</taxon>
    </lineage>
</organism>
<feature type="transmembrane region" description="Helical" evidence="2">
    <location>
        <begin position="49"/>
        <end position="71"/>
    </location>
</feature>